<evidence type="ECO:0000256" key="2">
    <source>
        <dbReference type="ARBA" id="ARBA00022679"/>
    </source>
</evidence>
<organism evidence="4 5">
    <name type="scientific">Amycolatopsis speibonae</name>
    <dbReference type="NCBI Taxonomy" id="1450224"/>
    <lineage>
        <taxon>Bacteria</taxon>
        <taxon>Bacillati</taxon>
        <taxon>Actinomycetota</taxon>
        <taxon>Actinomycetes</taxon>
        <taxon>Pseudonocardiales</taxon>
        <taxon>Pseudonocardiaceae</taxon>
        <taxon>Amycolatopsis</taxon>
    </lineage>
</organism>
<comment type="pathway">
    <text evidence="3">Metabolic intermediate biosynthesis; chorismate biosynthesis; chorismate from D-erythrose 4-phosphate and phosphoenolpyruvate: step 1/7.</text>
</comment>
<dbReference type="Gene3D" id="3.20.20.70">
    <property type="entry name" value="Aldolase class I"/>
    <property type="match status" value="1"/>
</dbReference>
<evidence type="ECO:0000313" key="4">
    <source>
        <dbReference type="EMBL" id="MFC3452584.1"/>
    </source>
</evidence>
<keyword evidence="5" id="KW-1185">Reference proteome</keyword>
<sequence>MVFLLNYRWSRWSIVDKHGATFWTEDHGDSQNAMSGFDPELEIAPKEYAMVLPMGHRPDDRVMADLYRRLAAAVGQPAAQQPDWADRRLLDQVVAQLRSAPPIAAVEETDRLRTLLAEVAGGTRFLLQGGDCAETFASNTEQYAFAMADTLKEMREAVFRGAASPVVTVGRMAGQYAKPRSKPVDDSGLPAYRGDMVNSATPDPALRRPDPARLRRAYEQSAITIGRLRKYAAVGEGSEGESDNDIFTSHEALVLDYERALTRLDHSDPQRPRLISTSAHLLWVGERTRQPDGAHIGFASLIANPIGLKIGPNAKPADVLGYVRRLNPYDLPGKLTVICRMGSGMVRSTLPAIVDEVESAGRQVVWACDPMHGNTFVSTNGYKTRHFDDILDEVRGFFEVHAAQGSHPGGLHVEMTGEDVAECIGGLADIRERDFPHGYLTACDPRLNAQQATELAVYAADLLADRSNRSLCATRGAGVRSL</sequence>
<comment type="caution">
    <text evidence="4">The sequence shown here is derived from an EMBL/GenBank/DDBJ whole genome shotgun (WGS) entry which is preliminary data.</text>
</comment>
<dbReference type="EMBL" id="JBHRWK010000038">
    <property type="protein sequence ID" value="MFC3452584.1"/>
    <property type="molecule type" value="Genomic_DNA"/>
</dbReference>
<keyword evidence="3" id="KW-0057">Aromatic amino acid biosynthesis</keyword>
<dbReference type="PANTHER" id="PTHR21337">
    <property type="entry name" value="PHOSPHO-2-DEHYDRO-3-DEOXYHEPTONATE ALDOLASE 1, 2"/>
    <property type="match status" value="1"/>
</dbReference>
<dbReference type="PANTHER" id="PTHR21337:SF0">
    <property type="entry name" value="PHOSPHO-2-DEHYDRO-3-DEOXYHEPTONATE ALDOLASE"/>
    <property type="match status" value="1"/>
</dbReference>
<dbReference type="InterPro" id="IPR013785">
    <property type="entry name" value="Aldolase_TIM"/>
</dbReference>
<comment type="similarity">
    <text evidence="1 3">Belongs to the class-II DAHP synthase family.</text>
</comment>
<dbReference type="Pfam" id="PF01474">
    <property type="entry name" value="DAHP_synth_2"/>
    <property type="match status" value="2"/>
</dbReference>
<reference evidence="5" key="1">
    <citation type="journal article" date="2019" name="Int. J. Syst. Evol. Microbiol.">
        <title>The Global Catalogue of Microorganisms (GCM) 10K type strain sequencing project: providing services to taxonomists for standard genome sequencing and annotation.</title>
        <authorList>
            <consortium name="The Broad Institute Genomics Platform"/>
            <consortium name="The Broad Institute Genome Sequencing Center for Infectious Disease"/>
            <person name="Wu L."/>
            <person name="Ma J."/>
        </authorList>
    </citation>
    <scope>NUCLEOTIDE SEQUENCE [LARGE SCALE GENOMIC DNA]</scope>
    <source>
        <strain evidence="5">CGMCC 4.7676</strain>
    </source>
</reference>
<protein>
    <recommendedName>
        <fullName evidence="3">Phospho-2-dehydro-3-deoxyheptonate aldolase</fullName>
        <ecNumber evidence="3">2.5.1.54</ecNumber>
    </recommendedName>
</protein>
<keyword evidence="2 3" id="KW-0808">Transferase</keyword>
<evidence type="ECO:0000256" key="3">
    <source>
        <dbReference type="RuleBase" id="RU363071"/>
    </source>
</evidence>
<name>A0ABV7P0R8_9PSEU</name>
<gene>
    <name evidence="4" type="ORF">ACFOSH_24360</name>
</gene>
<evidence type="ECO:0000256" key="1">
    <source>
        <dbReference type="ARBA" id="ARBA00008911"/>
    </source>
</evidence>
<dbReference type="Proteomes" id="UP001595645">
    <property type="component" value="Unassembled WGS sequence"/>
</dbReference>
<accession>A0ABV7P0R8</accession>
<evidence type="ECO:0000313" key="5">
    <source>
        <dbReference type="Proteomes" id="UP001595645"/>
    </source>
</evidence>
<dbReference type="GO" id="GO:0003849">
    <property type="term" value="F:3-deoxy-7-phosphoheptulonate synthase activity"/>
    <property type="evidence" value="ECO:0007669"/>
    <property type="project" value="UniProtKB-EC"/>
</dbReference>
<dbReference type="RefSeq" id="WP_378241360.1">
    <property type="nucleotide sequence ID" value="NZ_JBHRWK010000038.1"/>
</dbReference>
<proteinExistence type="inferred from homology"/>
<keyword evidence="3" id="KW-0028">Amino-acid biosynthesis</keyword>
<dbReference type="InterPro" id="IPR002480">
    <property type="entry name" value="DAHP_synth_2"/>
</dbReference>
<comment type="catalytic activity">
    <reaction evidence="3">
        <text>D-erythrose 4-phosphate + phosphoenolpyruvate + H2O = 7-phospho-2-dehydro-3-deoxy-D-arabino-heptonate + phosphate</text>
        <dbReference type="Rhea" id="RHEA:14717"/>
        <dbReference type="ChEBI" id="CHEBI:15377"/>
        <dbReference type="ChEBI" id="CHEBI:16897"/>
        <dbReference type="ChEBI" id="CHEBI:43474"/>
        <dbReference type="ChEBI" id="CHEBI:58394"/>
        <dbReference type="ChEBI" id="CHEBI:58702"/>
        <dbReference type="EC" id="2.5.1.54"/>
    </reaction>
</comment>
<dbReference type="SUPFAM" id="SSF51569">
    <property type="entry name" value="Aldolase"/>
    <property type="match status" value="1"/>
</dbReference>
<dbReference type="EC" id="2.5.1.54" evidence="3"/>